<dbReference type="Pfam" id="PF00226">
    <property type="entry name" value="DnaJ"/>
    <property type="match status" value="1"/>
</dbReference>
<evidence type="ECO:0000313" key="2">
    <source>
        <dbReference type="EMBL" id="GLR46477.1"/>
    </source>
</evidence>
<dbReference type="EMBL" id="BSOO01000002">
    <property type="protein sequence ID" value="GLR46477.1"/>
    <property type="molecule type" value="Genomic_DNA"/>
</dbReference>
<dbReference type="RefSeq" id="WP_029941536.1">
    <property type="nucleotide sequence ID" value="NZ_BSOO01000002.1"/>
</dbReference>
<evidence type="ECO:0000313" key="3">
    <source>
        <dbReference type="Proteomes" id="UP001156703"/>
    </source>
</evidence>
<dbReference type="Proteomes" id="UP001156703">
    <property type="component" value="Unassembled WGS sequence"/>
</dbReference>
<dbReference type="InterPro" id="IPR036869">
    <property type="entry name" value="J_dom_sf"/>
</dbReference>
<evidence type="ECO:0000259" key="1">
    <source>
        <dbReference type="PROSITE" id="PS50076"/>
    </source>
</evidence>
<feature type="domain" description="J" evidence="1">
    <location>
        <begin position="134"/>
        <end position="191"/>
    </location>
</feature>
<dbReference type="Gene3D" id="1.10.287.110">
    <property type="entry name" value="DnaJ domain"/>
    <property type="match status" value="1"/>
</dbReference>
<sequence length="193" mass="20785">MASRNPKFHGRVEGAAAHCAVPGCAMPGEFKAPLTAPTFDGPGEWQWLCLDHVREHNARYNFFAGMSTEEIEAAQSPIAGWDRSTRAFASAAGADPSPAWSDFRDPLDAISGRFAARGRGPGPAVSRFTEGERRALGVLGLGEDAELSTVRKAYSTLVRRYHPDRNGGDRTQESKLSAVIEAWAVLRSAPAFA</sequence>
<organism evidence="2 3">
    <name type="scientific">Sphingomonas astaxanthinifaciens DSM 22298</name>
    <dbReference type="NCBI Taxonomy" id="1123267"/>
    <lineage>
        <taxon>Bacteria</taxon>
        <taxon>Pseudomonadati</taxon>
        <taxon>Pseudomonadota</taxon>
        <taxon>Alphaproteobacteria</taxon>
        <taxon>Sphingomonadales</taxon>
        <taxon>Sphingomonadaceae</taxon>
        <taxon>Sphingomonas</taxon>
    </lineage>
</organism>
<dbReference type="InterPro" id="IPR001623">
    <property type="entry name" value="DnaJ_domain"/>
</dbReference>
<proteinExistence type="predicted"/>
<protein>
    <submittedName>
        <fullName evidence="2">Molecular chaperone DnaJ</fullName>
    </submittedName>
</protein>
<gene>
    <name evidence="2" type="primary">dnaJ_1</name>
    <name evidence="2" type="ORF">GCM10007925_01880</name>
</gene>
<dbReference type="SUPFAM" id="SSF46565">
    <property type="entry name" value="Chaperone J-domain"/>
    <property type="match status" value="1"/>
</dbReference>
<keyword evidence="3" id="KW-1185">Reference proteome</keyword>
<name>A0ABQ5Z7B4_9SPHN</name>
<dbReference type="CDD" id="cd06257">
    <property type="entry name" value="DnaJ"/>
    <property type="match status" value="1"/>
</dbReference>
<dbReference type="SMART" id="SM00271">
    <property type="entry name" value="DnaJ"/>
    <property type="match status" value="1"/>
</dbReference>
<accession>A0ABQ5Z7B4</accession>
<comment type="caution">
    <text evidence="2">The sequence shown here is derived from an EMBL/GenBank/DDBJ whole genome shotgun (WGS) entry which is preliminary data.</text>
</comment>
<dbReference type="PRINTS" id="PR00625">
    <property type="entry name" value="JDOMAIN"/>
</dbReference>
<dbReference type="PROSITE" id="PS50076">
    <property type="entry name" value="DNAJ_2"/>
    <property type="match status" value="1"/>
</dbReference>
<reference evidence="3" key="1">
    <citation type="journal article" date="2019" name="Int. J. Syst. Evol. Microbiol.">
        <title>The Global Catalogue of Microorganisms (GCM) 10K type strain sequencing project: providing services to taxonomists for standard genome sequencing and annotation.</title>
        <authorList>
            <consortium name="The Broad Institute Genomics Platform"/>
            <consortium name="The Broad Institute Genome Sequencing Center for Infectious Disease"/>
            <person name="Wu L."/>
            <person name="Ma J."/>
        </authorList>
    </citation>
    <scope>NUCLEOTIDE SEQUENCE [LARGE SCALE GENOMIC DNA]</scope>
    <source>
        <strain evidence="3">NBRC 102146</strain>
    </source>
</reference>